<dbReference type="InterPro" id="IPR000847">
    <property type="entry name" value="LysR_HTH_N"/>
</dbReference>
<dbReference type="InterPro" id="IPR058163">
    <property type="entry name" value="LysR-type_TF_proteobact-type"/>
</dbReference>
<name>A0A2S0WKV3_9ACTN</name>
<dbReference type="SUPFAM" id="SSF46785">
    <property type="entry name" value="Winged helix' DNA-binding domain"/>
    <property type="match status" value="1"/>
</dbReference>
<proteinExistence type="inferred from homology"/>
<dbReference type="KEGG" id="aez:C3E78_06650"/>
<dbReference type="AlphaFoldDB" id="A0A2S0WKV3"/>
<keyword evidence="2" id="KW-0805">Transcription regulation</keyword>
<dbReference type="Gene3D" id="3.40.190.290">
    <property type="match status" value="1"/>
</dbReference>
<dbReference type="Gene3D" id="1.10.10.10">
    <property type="entry name" value="Winged helix-like DNA-binding domain superfamily/Winged helix DNA-binding domain"/>
    <property type="match status" value="1"/>
</dbReference>
<keyword evidence="3" id="KW-0238">DNA-binding</keyword>
<comment type="similarity">
    <text evidence="1">Belongs to the LysR transcriptional regulatory family.</text>
</comment>
<evidence type="ECO:0000256" key="3">
    <source>
        <dbReference type="ARBA" id="ARBA00023125"/>
    </source>
</evidence>
<dbReference type="GO" id="GO:0003700">
    <property type="term" value="F:DNA-binding transcription factor activity"/>
    <property type="evidence" value="ECO:0007669"/>
    <property type="project" value="InterPro"/>
</dbReference>
<protein>
    <submittedName>
        <fullName evidence="5">LysR family transcriptional regulator</fullName>
    </submittedName>
</protein>
<keyword evidence="6" id="KW-1185">Reference proteome</keyword>
<accession>A0A2S0WKV3</accession>
<evidence type="ECO:0000256" key="1">
    <source>
        <dbReference type="ARBA" id="ARBA00009437"/>
    </source>
</evidence>
<dbReference type="Proteomes" id="UP000244384">
    <property type="component" value="Chromosome"/>
</dbReference>
<dbReference type="Pfam" id="PF00126">
    <property type="entry name" value="HTH_1"/>
    <property type="match status" value="1"/>
</dbReference>
<dbReference type="GO" id="GO:0006351">
    <property type="term" value="P:DNA-templated transcription"/>
    <property type="evidence" value="ECO:0007669"/>
    <property type="project" value="TreeGrafter"/>
</dbReference>
<evidence type="ECO:0000313" key="6">
    <source>
        <dbReference type="Proteomes" id="UP000244384"/>
    </source>
</evidence>
<evidence type="ECO:0000256" key="2">
    <source>
        <dbReference type="ARBA" id="ARBA00023015"/>
    </source>
</evidence>
<sequence length="312" mass="33778">MQGAEHPTRTVDVRRIRADDLRYLAAVADTGRLIAAARHLGVDHSTVSRRLQALEGALGTRLIGRGDDGWVLTVEGRIVAEHARVIQRAVEDAARSMASVAPDDLIGTVRVTAGEGFGTRFVAPAVTRLRRRHPGLNVELLTGVGRPDVRQANFDIAIIAGEATSSRVLTERLGSYDSAFHASSRYLAEHGDPESVEELQHHRLIHLGDSPSRASELEVSTYVPGATVGFAASSIFALLEATRRGGGIALLPKFMVEMAPELRRVAAPVPPARVTVSLAMRKGAARRGEVQAVRLALHQEVLGRLHELTWHR</sequence>
<dbReference type="EMBL" id="CP026952">
    <property type="protein sequence ID" value="AWB91904.1"/>
    <property type="molecule type" value="Genomic_DNA"/>
</dbReference>
<organism evidence="5 6">
    <name type="scientific">Aeromicrobium chenweiae</name>
    <dbReference type="NCBI Taxonomy" id="2079793"/>
    <lineage>
        <taxon>Bacteria</taxon>
        <taxon>Bacillati</taxon>
        <taxon>Actinomycetota</taxon>
        <taxon>Actinomycetes</taxon>
        <taxon>Propionibacteriales</taxon>
        <taxon>Nocardioidaceae</taxon>
        <taxon>Aeromicrobium</taxon>
    </lineage>
</organism>
<dbReference type="OrthoDB" id="570111at2"/>
<dbReference type="RefSeq" id="WP_108577549.1">
    <property type="nucleotide sequence ID" value="NZ_CP026952.1"/>
</dbReference>
<evidence type="ECO:0000313" key="5">
    <source>
        <dbReference type="EMBL" id="AWB91904.1"/>
    </source>
</evidence>
<gene>
    <name evidence="5" type="ORF">C3E78_06650</name>
</gene>
<reference evidence="6" key="1">
    <citation type="submission" date="2018-01" db="EMBL/GenBank/DDBJ databases">
        <authorList>
            <person name="Li J."/>
        </authorList>
    </citation>
    <scope>NUCLEOTIDE SEQUENCE [LARGE SCALE GENOMIC DNA]</scope>
    <source>
        <strain evidence="6">592</strain>
    </source>
</reference>
<dbReference type="InterPro" id="IPR036390">
    <property type="entry name" value="WH_DNA-bd_sf"/>
</dbReference>
<dbReference type="InterPro" id="IPR005119">
    <property type="entry name" value="LysR_subst-bd"/>
</dbReference>
<dbReference type="PROSITE" id="PS50931">
    <property type="entry name" value="HTH_LYSR"/>
    <property type="match status" value="1"/>
</dbReference>
<dbReference type="PANTHER" id="PTHR30537">
    <property type="entry name" value="HTH-TYPE TRANSCRIPTIONAL REGULATOR"/>
    <property type="match status" value="1"/>
</dbReference>
<accession>A0A5F2F0T0</accession>
<dbReference type="InterPro" id="IPR036388">
    <property type="entry name" value="WH-like_DNA-bd_sf"/>
</dbReference>
<dbReference type="SUPFAM" id="SSF53850">
    <property type="entry name" value="Periplasmic binding protein-like II"/>
    <property type="match status" value="1"/>
</dbReference>
<evidence type="ECO:0000256" key="4">
    <source>
        <dbReference type="ARBA" id="ARBA00023163"/>
    </source>
</evidence>
<dbReference type="PANTHER" id="PTHR30537:SF3">
    <property type="entry name" value="TRANSCRIPTIONAL REGULATORY PROTEIN"/>
    <property type="match status" value="1"/>
</dbReference>
<keyword evidence="4" id="KW-0804">Transcription</keyword>
<dbReference type="GO" id="GO:0043565">
    <property type="term" value="F:sequence-specific DNA binding"/>
    <property type="evidence" value="ECO:0007669"/>
    <property type="project" value="TreeGrafter"/>
</dbReference>
<dbReference type="Pfam" id="PF03466">
    <property type="entry name" value="LysR_substrate"/>
    <property type="match status" value="1"/>
</dbReference>